<dbReference type="Pfam" id="PF04717">
    <property type="entry name" value="Phage_base_V"/>
    <property type="match status" value="1"/>
</dbReference>
<dbReference type="Gene3D" id="2.40.50.230">
    <property type="entry name" value="Gp5 N-terminal domain"/>
    <property type="match status" value="1"/>
</dbReference>
<dbReference type="InterPro" id="IPR013046">
    <property type="entry name" value="GpV/Gp45"/>
</dbReference>
<evidence type="ECO:0000313" key="3">
    <source>
        <dbReference type="Proteomes" id="UP001479520"/>
    </source>
</evidence>
<dbReference type="InterPro" id="IPR006531">
    <property type="entry name" value="Gp5/Vgr_OB"/>
</dbReference>
<dbReference type="InterPro" id="IPR044033">
    <property type="entry name" value="GpV-like_apex"/>
</dbReference>
<protein>
    <submittedName>
        <fullName evidence="2">Phage baseplate assembly protein V</fullName>
    </submittedName>
</protein>
<sequence length="206" mass="22065">MDIAELSRLLENLIRVGTIHSVDHAKKRVRVQSGRLVTGWLRWMERRAGETTTWNPPTIGEQCVILSPSGVPEQGLVIYGAPSDEIDTPSHNPVEHVIRFPDGATFTYDHAASRLTVTGINTFLVEAADSGVFDCPEVTFTGQVKVEDLLTYLNGLRGNGGTSGNGSQITGNMTHVDGDLSSNGIVLHTHTHDGVQPGGGSTGQPQ</sequence>
<dbReference type="Pfam" id="PF18946">
    <property type="entry name" value="Apex"/>
    <property type="match status" value="1"/>
</dbReference>
<dbReference type="NCBIfam" id="TIGR01644">
    <property type="entry name" value="phage_P2_V"/>
    <property type="match status" value="1"/>
</dbReference>
<dbReference type="RefSeq" id="WP_341743098.1">
    <property type="nucleotide sequence ID" value="NZ_CP151406.1"/>
</dbReference>
<dbReference type="Gene3D" id="6.20.150.10">
    <property type="match status" value="1"/>
</dbReference>
<feature type="domain" description="Gp5/Type VI secretion system Vgr protein OB-fold" evidence="1">
    <location>
        <begin position="16"/>
        <end position="79"/>
    </location>
</feature>
<accession>A0ABZ2XEG4</accession>
<keyword evidence="3" id="KW-1185">Reference proteome</keyword>
<evidence type="ECO:0000313" key="2">
    <source>
        <dbReference type="EMBL" id="WZJ20327.1"/>
    </source>
</evidence>
<gene>
    <name evidence="2" type="ORF">AADV58_10210</name>
</gene>
<organism evidence="2 3">
    <name type="scientific">Azonexus hydrophilus</name>
    <dbReference type="NCBI Taxonomy" id="418702"/>
    <lineage>
        <taxon>Bacteria</taxon>
        <taxon>Pseudomonadati</taxon>
        <taxon>Pseudomonadota</taxon>
        <taxon>Betaproteobacteria</taxon>
        <taxon>Rhodocyclales</taxon>
        <taxon>Azonexaceae</taxon>
        <taxon>Azonexus</taxon>
    </lineage>
</organism>
<proteinExistence type="predicted"/>
<dbReference type="Proteomes" id="UP001479520">
    <property type="component" value="Chromosome"/>
</dbReference>
<reference evidence="2 3" key="1">
    <citation type="submission" date="2024-04" db="EMBL/GenBank/DDBJ databases">
        <title>Dissimilatory iodate-reducing microorganisms contribute to the enrichment of iodine in groundwater.</title>
        <authorList>
            <person name="Jiang Z."/>
        </authorList>
    </citation>
    <scope>NUCLEOTIDE SEQUENCE [LARGE SCALE GENOMIC DNA]</scope>
    <source>
        <strain evidence="2 3">NCP973</strain>
    </source>
</reference>
<evidence type="ECO:0000259" key="1">
    <source>
        <dbReference type="Pfam" id="PF04717"/>
    </source>
</evidence>
<name>A0ABZ2XEG4_9RHOO</name>
<dbReference type="InterPro" id="IPR037026">
    <property type="entry name" value="Vgr_OB-fold_dom_sf"/>
</dbReference>
<dbReference type="EMBL" id="CP151406">
    <property type="protein sequence ID" value="WZJ20327.1"/>
    <property type="molecule type" value="Genomic_DNA"/>
</dbReference>